<dbReference type="GO" id="GO:0039502">
    <property type="term" value="P:symbiont-mediated suppression of host type I interferon-mediated signaling pathway"/>
    <property type="evidence" value="ECO:0007669"/>
    <property type="project" value="UniProtKB-UniRule"/>
</dbReference>
<keyword evidence="9 18" id="KW-0862">Zinc</keyword>
<dbReference type="GO" id="GO:0006351">
    <property type="term" value="P:DNA-templated transcription"/>
    <property type="evidence" value="ECO:0007669"/>
    <property type="project" value="UniProtKB-UniRule"/>
</dbReference>
<proteinExistence type="inferred from homology"/>
<gene>
    <name evidence="18 20" type="primary">E7</name>
</gene>
<dbReference type="PIRSF" id="PIRSF003407">
    <property type="entry name" value="Papvi_E7"/>
    <property type="match status" value="1"/>
</dbReference>
<keyword evidence="10 18" id="KW-0805">Transcription regulation</keyword>
<dbReference type="InterPro" id="IPR000148">
    <property type="entry name" value="Papilloma_E7"/>
</dbReference>
<dbReference type="Gene3D" id="3.30.160.330">
    <property type="match status" value="1"/>
</dbReference>
<dbReference type="Proteomes" id="UP000290043">
    <property type="component" value="Segment"/>
</dbReference>
<keyword evidence="5 18" id="KW-1090">Inhibition of host innate immune response by virus</keyword>
<evidence type="ECO:0000313" key="20">
    <source>
        <dbReference type="EMBL" id="ATQ38429.1"/>
    </source>
</evidence>
<dbReference type="GO" id="GO:0003700">
    <property type="term" value="F:DNA-binding transcription factor activity"/>
    <property type="evidence" value="ECO:0007669"/>
    <property type="project" value="UniProtKB-UniRule"/>
</dbReference>
<evidence type="ECO:0000256" key="8">
    <source>
        <dbReference type="ARBA" id="ARBA00022830"/>
    </source>
</evidence>
<protein>
    <recommendedName>
        <fullName evidence="18 19">Protein E7</fullName>
    </recommendedName>
</protein>
<evidence type="ECO:0000256" key="10">
    <source>
        <dbReference type="ARBA" id="ARBA00023015"/>
    </source>
</evidence>
<comment type="caution">
    <text evidence="18">Lacks conserved residue(s) required for the propagation of feature annotation.</text>
</comment>
<comment type="similarity">
    <text evidence="18 19">Belongs to the papillomaviridae E7 protein family.</text>
</comment>
<evidence type="ECO:0000256" key="1">
    <source>
        <dbReference type="ARBA" id="ARBA00022504"/>
    </source>
</evidence>
<keyword evidence="17 18" id="KW-1078">G1/S host cell cycle checkpoint dysregulation by virus</keyword>
<dbReference type="GO" id="GO:0042025">
    <property type="term" value="C:host cell nucleus"/>
    <property type="evidence" value="ECO:0007669"/>
    <property type="project" value="UniProtKB-SubCell"/>
</dbReference>
<evidence type="ECO:0000256" key="7">
    <source>
        <dbReference type="ARBA" id="ARBA00022771"/>
    </source>
</evidence>
<keyword evidence="3 18" id="KW-1048">Host nucleus</keyword>
<dbReference type="Pfam" id="PF00527">
    <property type="entry name" value="E7"/>
    <property type="match status" value="1"/>
</dbReference>
<keyword evidence="7 18" id="KW-0863">Zinc-finger</keyword>
<accession>A0A2D2ALV5</accession>
<organism evidence="20">
    <name type="scientific">Gammapapillomavirus 15</name>
    <dbReference type="NCBI Taxonomy" id="1513260"/>
    <lineage>
        <taxon>Viruses</taxon>
        <taxon>Monodnaviria</taxon>
        <taxon>Shotokuvirae</taxon>
        <taxon>Cossaviricota</taxon>
        <taxon>Papovaviricetes</taxon>
        <taxon>Zurhausenvirales</taxon>
        <taxon>Papillomaviridae</taxon>
        <taxon>Firstpapillomavirinae</taxon>
        <taxon>Gammapapillomavirus</taxon>
    </lineage>
</organism>
<keyword evidence="2 18" id="KW-0244">Early protein</keyword>
<evidence type="ECO:0000256" key="13">
    <source>
        <dbReference type="ARBA" id="ARBA00023163"/>
    </source>
</evidence>
<evidence type="ECO:0000256" key="12">
    <source>
        <dbReference type="ARBA" id="ARBA00023159"/>
    </source>
</evidence>
<dbReference type="GO" id="GO:0030430">
    <property type="term" value="C:host cell cytoplasm"/>
    <property type="evidence" value="ECO:0007669"/>
    <property type="project" value="UniProtKB-SubCell"/>
</dbReference>
<evidence type="ECO:0000256" key="15">
    <source>
        <dbReference type="ARBA" id="ARBA00023258"/>
    </source>
</evidence>
<comment type="subunit">
    <text evidence="18">Homodimer. Homooligomer. Interacts with host RB1; this interaction induces dissociation of RB1-E2F1 complex thereby disrupting RB1 activity. Interacts with host EP300; this interaction represses EP300 transcriptional activity. Interacts with protein E2; this interaction inhibits E7 oncogenic activity. Interacts with host TMEM173/STING; this interaction impairs the ability of TMEM173/STING to sense cytosolic DNA and promote the production of type I interferon (IFN-alpha and IFN-beta).</text>
</comment>
<comment type="PTM">
    <text evidence="18">Highly phosphorylated.</text>
</comment>
<dbReference type="GO" id="GO:0052170">
    <property type="term" value="P:symbiont-mediated suppression of host innate immune response"/>
    <property type="evidence" value="ECO:0007669"/>
    <property type="project" value="UniProtKB-KW"/>
</dbReference>
<evidence type="ECO:0000256" key="2">
    <source>
        <dbReference type="ARBA" id="ARBA00022518"/>
    </source>
</evidence>
<evidence type="ECO:0000256" key="19">
    <source>
        <dbReference type="PIRNR" id="PIRNR003407"/>
    </source>
</evidence>
<dbReference type="HAMAP" id="MF_04004">
    <property type="entry name" value="PPV_E7"/>
    <property type="match status" value="1"/>
</dbReference>
<evidence type="ECO:0000256" key="11">
    <source>
        <dbReference type="ARBA" id="ARBA00023125"/>
    </source>
</evidence>
<name>A0A2D2ALV5_9PAPI</name>
<evidence type="ECO:0000256" key="3">
    <source>
        <dbReference type="ARBA" id="ARBA00022562"/>
    </source>
</evidence>
<evidence type="ECO:0000256" key="14">
    <source>
        <dbReference type="ARBA" id="ARBA00023200"/>
    </source>
</evidence>
<evidence type="ECO:0000256" key="9">
    <source>
        <dbReference type="ARBA" id="ARBA00022833"/>
    </source>
</evidence>
<comment type="domain">
    <text evidence="18">The E7 terminal domain is an intrinsically disordered domain, whose flexibility and conformational transitions confer target adaptability to the oncoprotein. It allows adaptation to a variety of protein targets and exposes the PEST degradation sequence that regulates its turnover in the cell.</text>
</comment>
<keyword evidence="12 18" id="KW-0010">Activator</keyword>
<dbReference type="GO" id="GO:0003677">
    <property type="term" value="F:DNA binding"/>
    <property type="evidence" value="ECO:0007669"/>
    <property type="project" value="UniProtKB-UniRule"/>
</dbReference>
<feature type="zinc finger region" evidence="18">
    <location>
        <begin position="51"/>
        <end position="87"/>
    </location>
</feature>
<feature type="short sequence motif" description="Nuclear export signal" evidence="18">
    <location>
        <begin position="69"/>
        <end position="77"/>
    </location>
</feature>
<reference evidence="20" key="1">
    <citation type="journal article" date="2018" name="MSphere">
        <title>Metagenomic Discovery of 83 New Human Papillomavirus Types in Patients with Immunodeficiency.</title>
        <authorList>
            <person name="Pastrana D.V."/>
            <person name="Peretti A."/>
            <person name="Welch N.L."/>
            <person name="Borgogna C."/>
            <person name="Olivero C."/>
            <person name="Badolato R."/>
            <person name="Notarangelo L.D."/>
            <person name="Gariglio M."/>
            <person name="FitzGerald P.C."/>
            <person name="McIntosh C.E."/>
            <person name="Reeves J."/>
            <person name="Starrett G.J."/>
            <person name="Bliskovsky V."/>
            <person name="Velez D."/>
            <person name="Brownell I."/>
            <person name="Yarchoan R."/>
            <person name="Wyvill K.M."/>
            <person name="Uldrick T.S."/>
            <person name="Maldarelli F."/>
            <person name="Lisco A."/>
            <person name="Sereti I."/>
            <person name="Gonzalez C.M."/>
            <person name="Androphy E.J."/>
            <person name="McBride A.A."/>
            <person name="Van Doorslaer K."/>
            <person name="Garcia F."/>
            <person name="Dvoretzky I."/>
            <person name="Liu J.S."/>
            <person name="Han J."/>
            <person name="Murphy P.M."/>
            <person name="McDermott D.H."/>
            <person name="Buck C.B."/>
        </authorList>
    </citation>
    <scope>NUCLEOTIDE SEQUENCE</scope>
    <source>
        <strain evidence="20">Gamma15_wg1c09</strain>
    </source>
</reference>
<evidence type="ECO:0000256" key="6">
    <source>
        <dbReference type="ARBA" id="ARBA00022723"/>
    </source>
</evidence>
<evidence type="ECO:0000256" key="4">
    <source>
        <dbReference type="ARBA" id="ARBA00022581"/>
    </source>
</evidence>
<keyword evidence="6 18" id="KW-0479">Metal-binding</keyword>
<dbReference type="SUPFAM" id="SSF161234">
    <property type="entry name" value="E7 C-terminal domain-like"/>
    <property type="match status" value="1"/>
</dbReference>
<dbReference type="GO" id="GO:0019904">
    <property type="term" value="F:protein domain specific binding"/>
    <property type="evidence" value="ECO:0007669"/>
    <property type="project" value="UniProtKB-UniRule"/>
</dbReference>
<comment type="function">
    <text evidence="18">Plays a role in viral genome replication by driving entry of quiescent cells into the cell cycle. Stimulation of progression from G1 to S phase allows the virus to efficiently use the cellular DNA replicating machinery to achieve viral genome replication. E7 protein has both transforming and trans-activating activities. Induces the disassembly of the E2F1 transcription factor from RB1, with subsequent transcriptional activation of E2F1-regulated S-phase genes. Interferes with host histone deacetylation mediated by HDAC1 and HDAC2, leading to transcription activation. Plays also a role in the inhibition of both antiviral and antiproliferative functions of host interferon alpha. Interaction with host TMEM173/STING impairs the ability of TMEM173/STING to sense cytosolic DNA and promote the production of type I interferon (IFN-alpha and IFN-beta).</text>
</comment>
<dbReference type="EMBL" id="MF588727">
    <property type="protein sequence ID" value="ATQ38429.1"/>
    <property type="molecule type" value="Genomic_DNA"/>
</dbReference>
<dbReference type="GO" id="GO:0039645">
    <property type="term" value="P:symbiont-mediated perturbation of host cell cycle G1/S transition checkpoint"/>
    <property type="evidence" value="ECO:0007669"/>
    <property type="project" value="UniProtKB-UniRule"/>
</dbReference>
<keyword evidence="13 18" id="KW-0804">Transcription</keyword>
<evidence type="ECO:0000256" key="17">
    <source>
        <dbReference type="ARBA" id="ARBA00023309"/>
    </source>
</evidence>
<keyword evidence="16 18" id="KW-0899">Viral immunoevasion</keyword>
<keyword evidence="4 18" id="KW-0945">Host-virus interaction</keyword>
<keyword evidence="8 18" id="KW-1114">Inhibition of host interferon signaling pathway by virus</keyword>
<comment type="function">
    <text evidence="19">E7 protein has both transforming and trans-activating activities.</text>
</comment>
<keyword evidence="1 18" id="KW-1121">Modulation of host cell cycle by virus</keyword>
<keyword evidence="15" id="KW-0922">Interferon antiviral system evasion</keyword>
<sequence length="97" mass="10756">MRGEEPTLEDIELNLHDLVLPANLIAPAESLSPDVEPEEEQPDLYRVDTYCGTCGTGVRIVILATDSSVRTLNILLLGQLSLICTSCFRTRFRHGRS</sequence>
<evidence type="ECO:0000256" key="18">
    <source>
        <dbReference type="HAMAP-Rule" id="MF_04004"/>
    </source>
</evidence>
<dbReference type="GO" id="GO:0008270">
    <property type="term" value="F:zinc ion binding"/>
    <property type="evidence" value="ECO:0007669"/>
    <property type="project" value="UniProtKB-KW"/>
</dbReference>
<evidence type="ECO:0000256" key="16">
    <source>
        <dbReference type="ARBA" id="ARBA00023280"/>
    </source>
</evidence>
<comment type="subcellular location">
    <subcellularLocation>
        <location evidence="18">Host cytoplasm</location>
    </subcellularLocation>
    <subcellularLocation>
        <location evidence="18">Host nucleus</location>
    </subcellularLocation>
    <text evidence="18">Predominantly found in the host nucleus.</text>
</comment>
<keyword evidence="11 18" id="KW-0238">DNA-binding</keyword>
<evidence type="ECO:0000256" key="5">
    <source>
        <dbReference type="ARBA" id="ARBA00022632"/>
    </source>
</evidence>
<keyword evidence="14 18" id="KW-1035">Host cytoplasm</keyword>